<dbReference type="GO" id="GO:0008483">
    <property type="term" value="F:transaminase activity"/>
    <property type="evidence" value="ECO:0007669"/>
    <property type="project" value="UniProtKB-KW"/>
</dbReference>
<gene>
    <name evidence="2" type="ORF">RchiOBHm_Chr5g0038561</name>
</gene>
<dbReference type="EMBL" id="PDCK01000043">
    <property type="protein sequence ID" value="PRQ31718.1"/>
    <property type="molecule type" value="Genomic_DNA"/>
</dbReference>
<sequence length="84" mass="9730">MGLYNRKGGFRVAYTYLWTKKFMKNGSELKHEAFLVFWLSRYVFHISLNAVNKAVFSIAIRLARGIRVALASVILAQKDNCIFR</sequence>
<accession>A0A2P6QC10</accession>
<dbReference type="Gramene" id="PRQ31718">
    <property type="protein sequence ID" value="PRQ31718"/>
    <property type="gene ID" value="RchiOBHm_Chr5g0038561"/>
</dbReference>
<dbReference type="Pfam" id="PF10536">
    <property type="entry name" value="PMD"/>
    <property type="match status" value="1"/>
</dbReference>
<reference evidence="2 3" key="1">
    <citation type="journal article" date="2018" name="Nat. Genet.">
        <title>The Rosa genome provides new insights in the design of modern roses.</title>
        <authorList>
            <person name="Bendahmane M."/>
        </authorList>
    </citation>
    <scope>NUCLEOTIDE SEQUENCE [LARGE SCALE GENOMIC DNA]</scope>
    <source>
        <strain evidence="3">cv. Old Blush</strain>
    </source>
</reference>
<evidence type="ECO:0000313" key="2">
    <source>
        <dbReference type="EMBL" id="PRQ31718.1"/>
    </source>
</evidence>
<comment type="caution">
    <text evidence="2">The sequence shown here is derived from an EMBL/GenBank/DDBJ whole genome shotgun (WGS) entry which is preliminary data.</text>
</comment>
<dbReference type="AlphaFoldDB" id="A0A2P6QC10"/>
<dbReference type="Proteomes" id="UP000238479">
    <property type="component" value="Chromosome 5"/>
</dbReference>
<organism evidence="2 3">
    <name type="scientific">Rosa chinensis</name>
    <name type="common">China rose</name>
    <dbReference type="NCBI Taxonomy" id="74649"/>
    <lineage>
        <taxon>Eukaryota</taxon>
        <taxon>Viridiplantae</taxon>
        <taxon>Streptophyta</taxon>
        <taxon>Embryophyta</taxon>
        <taxon>Tracheophyta</taxon>
        <taxon>Spermatophyta</taxon>
        <taxon>Magnoliopsida</taxon>
        <taxon>eudicotyledons</taxon>
        <taxon>Gunneridae</taxon>
        <taxon>Pentapetalae</taxon>
        <taxon>rosids</taxon>
        <taxon>fabids</taxon>
        <taxon>Rosales</taxon>
        <taxon>Rosaceae</taxon>
        <taxon>Rosoideae</taxon>
        <taxon>Rosoideae incertae sedis</taxon>
        <taxon>Rosa</taxon>
    </lineage>
</organism>
<evidence type="ECO:0000313" key="3">
    <source>
        <dbReference type="Proteomes" id="UP000238479"/>
    </source>
</evidence>
<keyword evidence="3" id="KW-1185">Reference proteome</keyword>
<dbReference type="STRING" id="74649.A0A2P6QC10"/>
<keyword evidence="2" id="KW-0032">Aminotransferase</keyword>
<protein>
    <submittedName>
        <fullName evidence="2">Putative aminotransferase-like, plant mobile domain-containing protein</fullName>
    </submittedName>
</protein>
<proteinExistence type="predicted"/>
<keyword evidence="2" id="KW-0808">Transferase</keyword>
<dbReference type="InterPro" id="IPR019557">
    <property type="entry name" value="AminoTfrase-like_pln_mobile"/>
</dbReference>
<feature type="domain" description="Aminotransferase-like plant mobile" evidence="1">
    <location>
        <begin position="15"/>
        <end position="76"/>
    </location>
</feature>
<evidence type="ECO:0000259" key="1">
    <source>
        <dbReference type="Pfam" id="PF10536"/>
    </source>
</evidence>
<name>A0A2P6QC10_ROSCH</name>